<feature type="domain" description="DUF3320" evidence="1">
    <location>
        <begin position="1769"/>
        <end position="1817"/>
    </location>
</feature>
<keyword evidence="6" id="KW-1185">Reference proteome</keyword>
<dbReference type="RefSeq" id="WP_068444235.1">
    <property type="nucleotide sequence ID" value="NZ_CP013862.1"/>
</dbReference>
<dbReference type="Pfam" id="PF11784">
    <property type="entry name" value="DUF3320"/>
    <property type="match status" value="1"/>
</dbReference>
<dbReference type="GO" id="GO:0004386">
    <property type="term" value="F:helicase activity"/>
    <property type="evidence" value="ECO:0007669"/>
    <property type="project" value="InterPro"/>
</dbReference>
<dbReference type="FunFam" id="3.40.50.300:FF:002063">
    <property type="entry name" value="DNA helicase related protein"/>
    <property type="match status" value="1"/>
</dbReference>
<feature type="domain" description="Restriction endonuclease type II-like" evidence="4">
    <location>
        <begin position="1619"/>
        <end position="1712"/>
    </location>
</feature>
<feature type="domain" description="DNA2/NAM7 helicase helicase" evidence="2">
    <location>
        <begin position="662"/>
        <end position="786"/>
    </location>
</feature>
<reference evidence="5 6" key="1">
    <citation type="submission" date="2016-01" db="EMBL/GenBank/DDBJ databases">
        <title>Complete genome sequence of strain Lentibacillus amyloliquefaciens LAM0015T isolated from saline sediment.</title>
        <authorList>
            <person name="Wang J.-L."/>
            <person name="He M.-X."/>
        </authorList>
    </citation>
    <scope>NUCLEOTIDE SEQUENCE [LARGE SCALE GENOMIC DNA]</scope>
    <source>
        <strain evidence="5 6">LAM0015</strain>
    </source>
</reference>
<proteinExistence type="predicted"/>
<dbReference type="InterPro" id="IPR047187">
    <property type="entry name" value="SF1_C_Upf1"/>
</dbReference>
<dbReference type="InterPro" id="IPR041677">
    <property type="entry name" value="DNA2/NAM7_AAA_11"/>
</dbReference>
<protein>
    <recommendedName>
        <fullName evidence="7">DNA helicase</fullName>
    </recommendedName>
</protein>
<dbReference type="InterPro" id="IPR049468">
    <property type="entry name" value="Restrct_endonuc-II-like_dom"/>
</dbReference>
<feature type="domain" description="DNA2/NAM7 helicase helicase" evidence="2">
    <location>
        <begin position="1309"/>
        <end position="1352"/>
    </location>
</feature>
<dbReference type="InterPro" id="IPR041679">
    <property type="entry name" value="DNA2/NAM7-like_C"/>
</dbReference>
<gene>
    <name evidence="5" type="ORF">AOX59_07825</name>
</gene>
<dbReference type="OrthoDB" id="9757917at2"/>
<dbReference type="Gene3D" id="3.40.960.10">
    <property type="entry name" value="VSR Endonuclease"/>
    <property type="match status" value="1"/>
</dbReference>
<sequence>MEPVVTCDYEYDEKVSFALQQNHVPVVKFLSISNESPDKLTNLNIEITSNPSFSEPKTINLEVLDPEESVEFRPDIQLSSDFLSNLDESINGFLEIKVKSESDELYKKHLPIDVLSFDSWPGSSVLPEIISSFVTPNRPFVMEIIKQASKIMEKNTGSNAMDGYQSGDPNRVIAQLSAIYSAIQSYDIAYANPPASFESEGQKTRFPDMIKEQKLATCLDLALLYTACAEAIGIYPIIVFFQDHAFPAFWLTEYSAPESFQDDKSLLTKNIASGINDIIVVESTFLTNNNTTFNSAVKTAENTLNKPDYFRFFVDIHRSRIGQIKPISLKTGSGDRIQASAQPDEPIKINDNFAFEKVEVIPESESPIDELNQHESKVTYWQNKLIDMSMRNNLLNYRITQGIPVVTSDLAQIEDTLSMGKKVFIEPLPSELRNRVRDFKDQKELLNTRILTEDMQNNRLRSTLTDSKLEKELVKLYRKARNTLEESGANSLFIALGFLKWFEPKSYKQERFAPILLLPVDLVRLSAKKGYYIRARDEEIQINISLIEYLRQNFGIDASRLYDVPRDEHGADVKKVLTMMRRIIMSMKNWDVHENASIGVFSFSKFIMWNDLVNHADELKENKVVESLMEGNYVGELNDSMTEPLTTEKDEETAMYAPLSSDSTQTEAILATGEDNSFVLHGPPGSGKSQTITNMISHALATGKTVLFVAEKMAALNVVQKRLSEIGLGDFSLEVHSNKGQKKDILAQLEASFNAQNKTKGTDWSTKFEEIKTLKKELNQYVNDLHKQTTLGQSIFEMIEAYSGVNAPTYTIKFDRKQVADMDEVTFNRSKQLIENITVAGKTCGKVTDNPWIGIRQTNYSLKLEDTVKEALSSIEPNVSKLLQLDNSFTDFGLASNEKDYHWYAFLHKVIPYLRGIPQANLNLMSEKNFNTIKLEILEVTNHGKQRDHETNKVEERFDKSILKMDTESLLQELRLAENSWFFKKMLGQGKIKKELKKYLKTKDSIDSDELETIINDIKSIQKKQEFLEQNDQQMKDYFPDLWHDTAGDWQEIERAVEWMTSVQINIAEYKQSQQFSADFAQAVQDHKQALTTSSLKKQMESFTAGFEDIMKHLEVVENELATDNLHEPDQHDWANFINDKADRLINALRQLKDNCHLAQVIQEAESSGLSHVTEPYQSGYLNYHELMPAFLYGLYRIRIDEEISRSEQLSSFSKASFENKIDKFYELDDEISDLTKLEVYVKLMARVPNLMNNVIQSSEPGILLKAIKSKGRGIAIRQLFDRIQNLLPKIKPCMLMSPLSVAQYLDPSFPKFDLVIFDEASQLPTSEAIGAMGRGKNVVVVGDPKQLPPTSFFSAQQTEEDFDMQDLESVLDDCLAIRMPQKHLRWHYRSEHESLISFSNNHFYENNLVTFPSVDDINSRVSFRNVEGIYDRGKSKHNKIEAEAVVDEIFSRLSNPAKQHESIGVVTFNQVQQTLIEDLIDNRLKENATLEKYFTDEVQEPVFVKNLENVQGDERDIILFSVGYAPDETGHMTFNFGPLNRDGGWRRLNVAISRAKKEMMIFASMEPDRINLSRTNAEGVHSLRAFMDFAKKGGAVPLSYEDQNKKTDDNSITIIPKIQQALQEKGYQTEINVGSSEFKVDLAVVDKNTEGQYLAAIQLDGHRYANRTTTRDRNKQGDLMLSRLGWHIIKVWSIEWWHNEEKQMKNILTQLEEIESQSKQDKKAATEAIKNKERNIHEKISSLIIPEEENEDQIYEPAFLEDVTMPNDLFYTFEGKPKIREQIMHIVDQEAPVSFSQLTKTIITSWGFNRSGTKLEAVILDSIKALKIYETTEEKGKFLWKDEEHYKAYSEFRVKKHSRRAVQDISKIEYANGVRNIMKTAFRLPKADLVRRISKQLGFNRTSSNMEKYVQEAIDLNIERGFISEDDEGNLEIKS</sequence>
<evidence type="ECO:0008006" key="7">
    <source>
        <dbReference type="Google" id="ProtNLM"/>
    </source>
</evidence>
<evidence type="ECO:0000259" key="4">
    <source>
        <dbReference type="Pfam" id="PF18741"/>
    </source>
</evidence>
<evidence type="ECO:0000259" key="1">
    <source>
        <dbReference type="Pfam" id="PF11784"/>
    </source>
</evidence>
<dbReference type="CDD" id="cd18808">
    <property type="entry name" value="SF1_C_Upf1"/>
    <property type="match status" value="1"/>
</dbReference>
<dbReference type="SUPFAM" id="SSF52540">
    <property type="entry name" value="P-loop containing nucleoside triphosphate hydrolases"/>
    <property type="match status" value="1"/>
</dbReference>
<dbReference type="InterPro" id="IPR021754">
    <property type="entry name" value="DUF3320"/>
</dbReference>
<dbReference type="Gene3D" id="3.40.50.300">
    <property type="entry name" value="P-loop containing nucleotide triphosphate hydrolases"/>
    <property type="match status" value="3"/>
</dbReference>
<feature type="domain" description="DNA2/NAM7 helicase-like C-terminal" evidence="3">
    <location>
        <begin position="1380"/>
        <end position="1565"/>
    </location>
</feature>
<accession>A0A0U3NP66</accession>
<dbReference type="PANTHER" id="PTHR10887:SF530">
    <property type="entry name" value="SUPERFAMILY I DNA HELICASES"/>
    <property type="match status" value="1"/>
</dbReference>
<dbReference type="Pfam" id="PF13086">
    <property type="entry name" value="AAA_11"/>
    <property type="match status" value="2"/>
</dbReference>
<dbReference type="KEGG" id="lao:AOX59_07825"/>
<evidence type="ECO:0000259" key="2">
    <source>
        <dbReference type="Pfam" id="PF13086"/>
    </source>
</evidence>
<dbReference type="PANTHER" id="PTHR10887">
    <property type="entry name" value="DNA2/NAM7 HELICASE FAMILY"/>
    <property type="match status" value="1"/>
</dbReference>
<name>A0A0U3NP66_9BACI</name>
<dbReference type="InterPro" id="IPR027417">
    <property type="entry name" value="P-loop_NTPase"/>
</dbReference>
<dbReference type="Pfam" id="PF13087">
    <property type="entry name" value="AAA_12"/>
    <property type="match status" value="1"/>
</dbReference>
<evidence type="ECO:0000259" key="3">
    <source>
        <dbReference type="Pfam" id="PF13087"/>
    </source>
</evidence>
<evidence type="ECO:0000313" key="5">
    <source>
        <dbReference type="EMBL" id="ALX48523.1"/>
    </source>
</evidence>
<organism evidence="5 6">
    <name type="scientific">Lentibacillus amyloliquefaciens</name>
    <dbReference type="NCBI Taxonomy" id="1472767"/>
    <lineage>
        <taxon>Bacteria</taxon>
        <taxon>Bacillati</taxon>
        <taxon>Bacillota</taxon>
        <taxon>Bacilli</taxon>
        <taxon>Bacillales</taxon>
        <taxon>Bacillaceae</taxon>
        <taxon>Lentibacillus</taxon>
    </lineage>
</organism>
<dbReference type="STRING" id="1472767.AOX59_07825"/>
<dbReference type="InterPro" id="IPR045055">
    <property type="entry name" value="DNA2/NAM7-like"/>
</dbReference>
<dbReference type="SUPFAM" id="SSF52980">
    <property type="entry name" value="Restriction endonuclease-like"/>
    <property type="match status" value="1"/>
</dbReference>
<dbReference type="EMBL" id="CP013862">
    <property type="protein sequence ID" value="ALX48523.1"/>
    <property type="molecule type" value="Genomic_DNA"/>
</dbReference>
<dbReference type="InterPro" id="IPR011335">
    <property type="entry name" value="Restrct_endonuc-II-like"/>
</dbReference>
<evidence type="ECO:0000313" key="6">
    <source>
        <dbReference type="Proteomes" id="UP000050331"/>
    </source>
</evidence>
<dbReference type="InterPro" id="IPR025103">
    <property type="entry name" value="DUF4011"/>
</dbReference>
<dbReference type="Pfam" id="PF13195">
    <property type="entry name" value="DUF4011"/>
    <property type="match status" value="1"/>
</dbReference>
<dbReference type="Proteomes" id="UP000050331">
    <property type="component" value="Chromosome"/>
</dbReference>
<dbReference type="Pfam" id="PF18741">
    <property type="entry name" value="MTES_1575"/>
    <property type="match status" value="1"/>
</dbReference>